<dbReference type="EMBL" id="CP034672">
    <property type="protein sequence ID" value="AZS23765.1"/>
    <property type="molecule type" value="Genomic_DNA"/>
</dbReference>
<dbReference type="Proteomes" id="UP000722957">
    <property type="component" value="Unassembled WGS sequence"/>
</dbReference>
<gene>
    <name evidence="1" type="ORF">DYL72_00980</name>
    <name evidence="2" type="ORF">EAY07_13590</name>
    <name evidence="3" type="ORF">EAY46_23105</name>
    <name evidence="4" type="ORF">PL14_14615</name>
</gene>
<evidence type="ECO:0000313" key="2">
    <source>
        <dbReference type="EMBL" id="MBF4273047.1"/>
    </source>
</evidence>
<keyword evidence="8" id="KW-1185">Reference proteome</keyword>
<dbReference type="OMA" id="KREAVWW"/>
<dbReference type="RefSeq" id="WP_029189801.1">
    <property type="nucleotide sequence ID" value="NZ_CP020534.1"/>
</dbReference>
<accession>A0A191W4D9</accession>
<reference evidence="1 6" key="2">
    <citation type="submission" date="2018-12" db="EMBL/GenBank/DDBJ databases">
        <title>Characterization and Draft Genome of Vibrio anguillarum J360 Marine Pathogen Isolated from an Outbreak in Lumpfish (Cyclopterus lumpus).</title>
        <authorList>
            <person name="Vasquez J.I."/>
            <person name="Cao T."/>
            <person name="Chakraborty S."/>
            <person name="Gnanagobal H."/>
            <person name="Wescot J."/>
            <person name="Boyce D."/>
            <person name="Santander J."/>
        </authorList>
    </citation>
    <scope>NUCLEOTIDE SEQUENCE [LARGE SCALE GENOMIC DNA]</scope>
    <source>
        <strain evidence="1 6">J360</strain>
    </source>
</reference>
<evidence type="ECO:0000313" key="6">
    <source>
        <dbReference type="Proteomes" id="UP000256923"/>
    </source>
</evidence>
<dbReference type="EMBL" id="RDPI01000393">
    <property type="protein sequence ID" value="MBF4375882.1"/>
    <property type="molecule type" value="Genomic_DNA"/>
</dbReference>
<dbReference type="OrthoDB" id="5572566at2"/>
<sequence length="187" mass="20293">MMLIKVPHQSAQDILSVYEPNAAFAELAGENTTPIDLISVAMEQELFADAVTFLAHALPVRESIWWSVTCAASLHHWKEDEANAIRAAKAWVYTPDETSRRFAEQMAEKAGLETGAGWAAQAAFWSGGSMIKPEDPTVPPPPYLYAQAVAGCINLSAVLPDGEEAKERYQQFVEMGLNIASGGNGQQ</sequence>
<dbReference type="EMBL" id="RDOM01000033">
    <property type="protein sequence ID" value="MBF4273047.1"/>
    <property type="molecule type" value="Genomic_DNA"/>
</dbReference>
<dbReference type="KEGG" id="vau:VANGNB10_cI1493"/>
<evidence type="ECO:0000313" key="8">
    <source>
        <dbReference type="Proteomes" id="UP000726136"/>
    </source>
</evidence>
<evidence type="ECO:0000313" key="5">
    <source>
        <dbReference type="Proteomes" id="UP000078309"/>
    </source>
</evidence>
<dbReference type="Pfam" id="PF22011">
    <property type="entry name" value="DUF6931"/>
    <property type="match status" value="1"/>
</dbReference>
<evidence type="ECO:0000313" key="3">
    <source>
        <dbReference type="EMBL" id="MBF4375882.1"/>
    </source>
</evidence>
<dbReference type="AlphaFoldDB" id="A0A191W4D9"/>
<reference evidence="7 8" key="3">
    <citation type="journal article" date="2021" name="PeerJ">
        <title>Analysis of 44 Vibrio anguillarum genomes reveals high genetic diversity.</title>
        <authorList>
            <person name="Hansen M.J."/>
            <person name="Dalsgaard I."/>
        </authorList>
    </citation>
    <scope>NUCLEOTIDE SEQUENCE [LARGE SCALE GENOMIC DNA]</scope>
    <source>
        <strain evidence="3 8">040915-1/1B</strain>
        <strain evidence="2 7">17-16730-2A</strain>
    </source>
</reference>
<dbReference type="Proteomes" id="UP000726136">
    <property type="component" value="Unassembled WGS sequence"/>
</dbReference>
<evidence type="ECO:0000313" key="4">
    <source>
        <dbReference type="EMBL" id="MBT2919908.1"/>
    </source>
</evidence>
<evidence type="ECO:0000313" key="1">
    <source>
        <dbReference type="EMBL" id="AZS23765.1"/>
    </source>
</evidence>
<dbReference type="Proteomes" id="UP000256923">
    <property type="component" value="Chromosome 1"/>
</dbReference>
<protein>
    <submittedName>
        <fullName evidence="2">Twin-arginine translocation pathway signal</fullName>
    </submittedName>
</protein>
<dbReference type="STRING" id="55601.AA407_06180"/>
<name>A0A191W4D9_VIBAN</name>
<reference evidence="4" key="4">
    <citation type="submission" date="2021-05" db="EMBL/GenBank/DDBJ databases">
        <authorList>
            <person name="Kalatzis P.G."/>
            <person name="Castillo D."/>
            <person name="D'Alvise P."/>
            <person name="Middelboe M."/>
            <person name="Gram L."/>
        </authorList>
    </citation>
    <scope>NUCLEOTIDE SEQUENCE</scope>
    <source>
        <strain evidence="4">90-11-286</strain>
    </source>
</reference>
<dbReference type="EMBL" id="JAHGUI010000061">
    <property type="protein sequence ID" value="MBT2919908.1"/>
    <property type="molecule type" value="Genomic_DNA"/>
</dbReference>
<dbReference type="Proteomes" id="UP000078309">
    <property type="component" value="Unassembled WGS sequence"/>
</dbReference>
<dbReference type="InterPro" id="IPR053855">
    <property type="entry name" value="DUF6931"/>
</dbReference>
<reference evidence="4 5" key="1">
    <citation type="journal article" date="2017" name="J. Fish Dis.">
        <title>Comparative assessment of Vibrio virulence in marine fish larvae.</title>
        <authorList>
            <person name="Ronneseth A."/>
            <person name="Castillo D."/>
            <person name="D'Alvise P."/>
            <person name="Tonnesen O."/>
            <person name="Haugland G."/>
            <person name="Grotkjaer T."/>
            <person name="Engell-Sorensen K."/>
            <person name="Norremark L."/>
            <person name="Bergh O."/>
            <person name="Wergeland H.I."/>
            <person name="Gram L."/>
        </authorList>
    </citation>
    <scope>NUCLEOTIDE SEQUENCE [LARGE SCALE GENOMIC DNA]</scope>
    <source>
        <strain evidence="4 5">90-11-286</strain>
    </source>
</reference>
<evidence type="ECO:0000313" key="7">
    <source>
        <dbReference type="Proteomes" id="UP000722957"/>
    </source>
</evidence>
<proteinExistence type="predicted"/>
<organism evidence="2 7">
    <name type="scientific">Vibrio anguillarum</name>
    <name type="common">Listonella anguillarum</name>
    <dbReference type="NCBI Taxonomy" id="55601"/>
    <lineage>
        <taxon>Bacteria</taxon>
        <taxon>Pseudomonadati</taxon>
        <taxon>Pseudomonadota</taxon>
        <taxon>Gammaproteobacteria</taxon>
        <taxon>Vibrionales</taxon>
        <taxon>Vibrionaceae</taxon>
        <taxon>Vibrio</taxon>
    </lineage>
</organism>